<dbReference type="EC" id="2.7.13.3" evidence="3"/>
<evidence type="ECO:0000256" key="2">
    <source>
        <dbReference type="ARBA" id="ARBA00004370"/>
    </source>
</evidence>
<evidence type="ECO:0000313" key="17">
    <source>
        <dbReference type="EMBL" id="GLK51947.1"/>
    </source>
</evidence>
<dbReference type="SUPFAM" id="SSF52172">
    <property type="entry name" value="CheY-like"/>
    <property type="match status" value="1"/>
</dbReference>
<dbReference type="Gene3D" id="3.30.565.10">
    <property type="entry name" value="Histidine kinase-like ATPase, C-terminal domain"/>
    <property type="match status" value="1"/>
</dbReference>
<comment type="caution">
    <text evidence="17">The sequence shown here is derived from an EMBL/GenBank/DDBJ whole genome shotgun (WGS) entry which is preliminary data.</text>
</comment>
<evidence type="ECO:0000259" key="16">
    <source>
        <dbReference type="PROSITE" id="PS50110"/>
    </source>
</evidence>
<gene>
    <name evidence="17" type="ORF">GCM10017621_14550</name>
</gene>
<feature type="domain" description="Histidine kinase" evidence="15">
    <location>
        <begin position="214"/>
        <end position="436"/>
    </location>
</feature>
<protein>
    <recommendedName>
        <fullName evidence="3">histidine kinase</fullName>
        <ecNumber evidence="3">2.7.13.3</ecNumber>
    </recommendedName>
</protein>
<dbReference type="PROSITE" id="PS50110">
    <property type="entry name" value="RESPONSE_REGULATORY"/>
    <property type="match status" value="1"/>
</dbReference>
<feature type="domain" description="Response regulatory" evidence="16">
    <location>
        <begin position="463"/>
        <end position="582"/>
    </location>
</feature>
<dbReference type="InterPro" id="IPR004358">
    <property type="entry name" value="Sig_transdc_His_kin-like_C"/>
</dbReference>
<feature type="transmembrane region" description="Helical" evidence="14">
    <location>
        <begin position="166"/>
        <end position="183"/>
    </location>
</feature>
<dbReference type="SUPFAM" id="SSF55874">
    <property type="entry name" value="ATPase domain of HSP90 chaperone/DNA topoisomerase II/histidine kinase"/>
    <property type="match status" value="1"/>
</dbReference>
<evidence type="ECO:0000256" key="9">
    <source>
        <dbReference type="ARBA" id="ARBA00022840"/>
    </source>
</evidence>
<feature type="modified residue" description="4-aspartylphosphate" evidence="13">
    <location>
        <position position="512"/>
    </location>
</feature>
<dbReference type="InterPro" id="IPR005467">
    <property type="entry name" value="His_kinase_dom"/>
</dbReference>
<dbReference type="PANTHER" id="PTHR45339">
    <property type="entry name" value="HYBRID SIGNAL TRANSDUCTION HISTIDINE KINASE J"/>
    <property type="match status" value="1"/>
</dbReference>
<dbReference type="CDD" id="cd00082">
    <property type="entry name" value="HisKA"/>
    <property type="match status" value="1"/>
</dbReference>
<dbReference type="RefSeq" id="WP_271186310.1">
    <property type="nucleotide sequence ID" value="NZ_BSFE01000003.1"/>
</dbReference>
<sequence>MRKLWELAWPPVRDGDILRAARERMLNVMAITVAVLGGFSGTLNLLQTFDVYPVQALSGVIIPASALLIPFITRNARLVKPAGVALCVALYCMVTGMIGTIGGMYHPAAFYFVAMPIPAAFLIGYRSGLAVAVLCCMTMLVLYAFRGSIENPYTADISDYQVGWNTNVLFILTLGVGIATSVFQHELEGAGRALERARQSANAANRAKSDFLAGMSHEIRTPMNAVLGMAQALEKADIPDAHKRQAETLARSGRLLLRLVNDVLDLSKIEAGKLEIEATRFNLADVAGTVEALYGPAAREKGIGFSIALSEGAQEDLIGDPVRISQILNNLVSNAIKFTAEGDVRVEIDCERATGLPGRDILITVRDTGIGIAAPDVERLFQPFTQAGAGTARTFGGTGLGLAICRRLCELMAGEIGVDSTPGSGSTFRVRLRVNQAGVAAPALDCGCPSALCDSALRGLRLRVLAADDNLTNRMVLKALLADVTETLVMVEDGQQALDALASGDFDLVLMDSRMPVLDGIAATRQLREREAAAGRAPVPVYAVTANVMPAHVNEYLSAGMTGVIAKPISREALLEVLGQHTHGAAMPAVARRSA</sequence>
<feature type="transmembrane region" description="Helical" evidence="14">
    <location>
        <begin position="84"/>
        <end position="105"/>
    </location>
</feature>
<evidence type="ECO:0000256" key="12">
    <source>
        <dbReference type="ARBA" id="ARBA00023136"/>
    </source>
</evidence>
<dbReference type="InterPro" id="IPR036097">
    <property type="entry name" value="HisK_dim/P_sf"/>
</dbReference>
<comment type="subcellular location">
    <subcellularLocation>
        <location evidence="2">Membrane</location>
    </subcellularLocation>
</comment>
<dbReference type="InterPro" id="IPR003594">
    <property type="entry name" value="HATPase_dom"/>
</dbReference>
<dbReference type="InterPro" id="IPR003661">
    <property type="entry name" value="HisK_dim/P_dom"/>
</dbReference>
<evidence type="ECO:0000256" key="6">
    <source>
        <dbReference type="ARBA" id="ARBA00022692"/>
    </source>
</evidence>
<feature type="transmembrane region" description="Helical" evidence="14">
    <location>
        <begin position="26"/>
        <end position="46"/>
    </location>
</feature>
<dbReference type="PROSITE" id="PS50109">
    <property type="entry name" value="HIS_KIN"/>
    <property type="match status" value="1"/>
</dbReference>
<evidence type="ECO:0000256" key="13">
    <source>
        <dbReference type="PROSITE-ProRule" id="PRU00169"/>
    </source>
</evidence>
<dbReference type="SMART" id="SM00388">
    <property type="entry name" value="HisKA"/>
    <property type="match status" value="1"/>
</dbReference>
<dbReference type="CDD" id="cd17546">
    <property type="entry name" value="REC_hyHK_CKI1_RcsC-like"/>
    <property type="match status" value="1"/>
</dbReference>
<dbReference type="FunFam" id="1.10.287.130:FF:000004">
    <property type="entry name" value="Ethylene receptor 1"/>
    <property type="match status" value="1"/>
</dbReference>
<proteinExistence type="predicted"/>
<evidence type="ECO:0000256" key="7">
    <source>
        <dbReference type="ARBA" id="ARBA00022741"/>
    </source>
</evidence>
<evidence type="ECO:0000256" key="10">
    <source>
        <dbReference type="ARBA" id="ARBA00022989"/>
    </source>
</evidence>
<organism evidence="17 18">
    <name type="scientific">Maricaulis virginensis</name>
    <dbReference type="NCBI Taxonomy" id="144022"/>
    <lineage>
        <taxon>Bacteria</taxon>
        <taxon>Pseudomonadati</taxon>
        <taxon>Pseudomonadota</taxon>
        <taxon>Alphaproteobacteria</taxon>
        <taxon>Maricaulales</taxon>
        <taxon>Maricaulaceae</taxon>
        <taxon>Maricaulis</taxon>
    </lineage>
</organism>
<keyword evidence="18" id="KW-1185">Reference proteome</keyword>
<dbReference type="GO" id="GO:0005524">
    <property type="term" value="F:ATP binding"/>
    <property type="evidence" value="ECO:0007669"/>
    <property type="project" value="UniProtKB-KW"/>
</dbReference>
<comment type="catalytic activity">
    <reaction evidence="1">
        <text>ATP + protein L-histidine = ADP + protein N-phospho-L-histidine.</text>
        <dbReference type="EC" id="2.7.13.3"/>
    </reaction>
</comment>
<evidence type="ECO:0000256" key="5">
    <source>
        <dbReference type="ARBA" id="ARBA00022679"/>
    </source>
</evidence>
<keyword evidence="8" id="KW-0418">Kinase</keyword>
<feature type="transmembrane region" description="Helical" evidence="14">
    <location>
        <begin position="125"/>
        <end position="145"/>
    </location>
</feature>
<dbReference type="SUPFAM" id="SSF47384">
    <property type="entry name" value="Homodimeric domain of signal transducing histidine kinase"/>
    <property type="match status" value="1"/>
</dbReference>
<dbReference type="GO" id="GO:0000155">
    <property type="term" value="F:phosphorelay sensor kinase activity"/>
    <property type="evidence" value="ECO:0007669"/>
    <property type="project" value="InterPro"/>
</dbReference>
<keyword evidence="9" id="KW-0067">ATP-binding</keyword>
<keyword evidence="10 14" id="KW-1133">Transmembrane helix</keyword>
<evidence type="ECO:0000256" key="3">
    <source>
        <dbReference type="ARBA" id="ARBA00012438"/>
    </source>
</evidence>
<keyword evidence="4 13" id="KW-0597">Phosphoprotein</keyword>
<evidence type="ECO:0000259" key="15">
    <source>
        <dbReference type="PROSITE" id="PS50109"/>
    </source>
</evidence>
<dbReference type="InterPro" id="IPR011006">
    <property type="entry name" value="CheY-like_superfamily"/>
</dbReference>
<evidence type="ECO:0000256" key="14">
    <source>
        <dbReference type="SAM" id="Phobius"/>
    </source>
</evidence>
<dbReference type="SMART" id="SM00387">
    <property type="entry name" value="HATPase_c"/>
    <property type="match status" value="1"/>
</dbReference>
<accession>A0A9W6IKH4</accession>
<keyword evidence="12 14" id="KW-0472">Membrane</keyword>
<dbReference type="Proteomes" id="UP001143486">
    <property type="component" value="Unassembled WGS sequence"/>
</dbReference>
<keyword evidence="5" id="KW-0808">Transferase</keyword>
<feature type="transmembrane region" description="Helical" evidence="14">
    <location>
        <begin position="52"/>
        <end position="72"/>
    </location>
</feature>
<dbReference type="Pfam" id="PF02518">
    <property type="entry name" value="HATPase_c"/>
    <property type="match status" value="1"/>
</dbReference>
<dbReference type="Gene3D" id="3.40.50.2300">
    <property type="match status" value="1"/>
</dbReference>
<evidence type="ECO:0000256" key="11">
    <source>
        <dbReference type="ARBA" id="ARBA00023012"/>
    </source>
</evidence>
<dbReference type="AlphaFoldDB" id="A0A9W6IKH4"/>
<dbReference type="InterPro" id="IPR036890">
    <property type="entry name" value="HATPase_C_sf"/>
</dbReference>
<dbReference type="Pfam" id="PF00072">
    <property type="entry name" value="Response_reg"/>
    <property type="match status" value="1"/>
</dbReference>
<evidence type="ECO:0000313" key="18">
    <source>
        <dbReference type="Proteomes" id="UP001143486"/>
    </source>
</evidence>
<dbReference type="SMART" id="SM00448">
    <property type="entry name" value="REC"/>
    <property type="match status" value="1"/>
</dbReference>
<keyword evidence="6 14" id="KW-0812">Transmembrane</keyword>
<evidence type="ECO:0000256" key="4">
    <source>
        <dbReference type="ARBA" id="ARBA00022553"/>
    </source>
</evidence>
<dbReference type="InterPro" id="IPR001789">
    <property type="entry name" value="Sig_transdc_resp-reg_receiver"/>
</dbReference>
<evidence type="ECO:0000256" key="8">
    <source>
        <dbReference type="ARBA" id="ARBA00022777"/>
    </source>
</evidence>
<keyword evidence="11" id="KW-0902">Two-component regulatory system</keyword>
<dbReference type="EMBL" id="BSFE01000003">
    <property type="protein sequence ID" value="GLK51947.1"/>
    <property type="molecule type" value="Genomic_DNA"/>
</dbReference>
<dbReference type="Gene3D" id="1.10.287.130">
    <property type="match status" value="1"/>
</dbReference>
<dbReference type="Pfam" id="PF00512">
    <property type="entry name" value="HisKA"/>
    <property type="match status" value="1"/>
</dbReference>
<reference evidence="17" key="2">
    <citation type="submission" date="2023-01" db="EMBL/GenBank/DDBJ databases">
        <authorList>
            <person name="Sun Q."/>
            <person name="Evtushenko L."/>
        </authorList>
    </citation>
    <scope>NUCLEOTIDE SEQUENCE</scope>
    <source>
        <strain evidence="17">VKM B-1513</strain>
    </source>
</reference>
<name>A0A9W6IKH4_9PROT</name>
<dbReference type="PANTHER" id="PTHR45339:SF1">
    <property type="entry name" value="HYBRID SIGNAL TRANSDUCTION HISTIDINE KINASE J"/>
    <property type="match status" value="1"/>
</dbReference>
<dbReference type="CDD" id="cd16922">
    <property type="entry name" value="HATPase_EvgS-ArcB-TorS-like"/>
    <property type="match status" value="1"/>
</dbReference>
<evidence type="ECO:0000256" key="1">
    <source>
        <dbReference type="ARBA" id="ARBA00000085"/>
    </source>
</evidence>
<dbReference type="FunFam" id="3.30.565.10:FF:000010">
    <property type="entry name" value="Sensor histidine kinase RcsC"/>
    <property type="match status" value="1"/>
</dbReference>
<dbReference type="PRINTS" id="PR00344">
    <property type="entry name" value="BCTRLSENSOR"/>
</dbReference>
<reference evidence="17" key="1">
    <citation type="journal article" date="2014" name="Int. J. Syst. Evol. Microbiol.">
        <title>Complete genome sequence of Corynebacterium casei LMG S-19264T (=DSM 44701T), isolated from a smear-ripened cheese.</title>
        <authorList>
            <consortium name="US DOE Joint Genome Institute (JGI-PGF)"/>
            <person name="Walter F."/>
            <person name="Albersmeier A."/>
            <person name="Kalinowski J."/>
            <person name="Ruckert C."/>
        </authorList>
    </citation>
    <scope>NUCLEOTIDE SEQUENCE</scope>
    <source>
        <strain evidence="17">VKM B-1513</strain>
    </source>
</reference>
<keyword evidence="7" id="KW-0547">Nucleotide-binding</keyword>
<dbReference type="GO" id="GO:0016020">
    <property type="term" value="C:membrane"/>
    <property type="evidence" value="ECO:0007669"/>
    <property type="project" value="UniProtKB-SubCell"/>
</dbReference>